<keyword evidence="4" id="KW-1185">Reference proteome</keyword>
<sequence>MTAAQRGLHSQDEQALAVAVAVARSARRSPGDVWAPGGHRVVSSWSVAGGACVLAVEAAVFAALDAVPASLAAGVGAVALVLLVVAAVRGRAARRTRTLLLQARPEVSPVPWRVPTPRRGDGRHVAGPRDLRDLRTPSAAAPLTLLLPPTPDAGLGTVRAWTRTQSTTEA</sequence>
<organism evidence="3 4">
    <name type="scientific">Quadrisphaera granulorum</name>
    <dbReference type="NCBI Taxonomy" id="317664"/>
    <lineage>
        <taxon>Bacteria</taxon>
        <taxon>Bacillati</taxon>
        <taxon>Actinomycetota</taxon>
        <taxon>Actinomycetes</taxon>
        <taxon>Kineosporiales</taxon>
        <taxon>Kineosporiaceae</taxon>
        <taxon>Quadrisphaera</taxon>
    </lineage>
</organism>
<evidence type="ECO:0000256" key="1">
    <source>
        <dbReference type="SAM" id="MobiDB-lite"/>
    </source>
</evidence>
<keyword evidence="2" id="KW-1133">Transmembrane helix</keyword>
<dbReference type="Proteomes" id="UP000245469">
    <property type="component" value="Unassembled WGS sequence"/>
</dbReference>
<protein>
    <submittedName>
        <fullName evidence="3">Uncharacterized protein</fullName>
    </submittedName>
</protein>
<dbReference type="EMBL" id="QGDQ01000018">
    <property type="protein sequence ID" value="PWJ52733.1"/>
    <property type="molecule type" value="Genomic_DNA"/>
</dbReference>
<feature type="transmembrane region" description="Helical" evidence="2">
    <location>
        <begin position="45"/>
        <end position="64"/>
    </location>
</feature>
<feature type="transmembrane region" description="Helical" evidence="2">
    <location>
        <begin position="70"/>
        <end position="88"/>
    </location>
</feature>
<dbReference type="AlphaFoldDB" id="A0A316A596"/>
<evidence type="ECO:0000313" key="3">
    <source>
        <dbReference type="EMBL" id="PWJ52733.1"/>
    </source>
</evidence>
<feature type="region of interest" description="Disordered" evidence="1">
    <location>
        <begin position="111"/>
        <end position="130"/>
    </location>
</feature>
<comment type="caution">
    <text evidence="3">The sequence shown here is derived from an EMBL/GenBank/DDBJ whole genome shotgun (WGS) entry which is preliminary data.</text>
</comment>
<feature type="compositionally biased region" description="Basic and acidic residues" evidence="1">
    <location>
        <begin position="118"/>
        <end position="130"/>
    </location>
</feature>
<accession>A0A316A596</accession>
<proteinExistence type="predicted"/>
<evidence type="ECO:0000313" key="4">
    <source>
        <dbReference type="Proteomes" id="UP000245469"/>
    </source>
</evidence>
<name>A0A316A596_9ACTN</name>
<keyword evidence="2" id="KW-0812">Transmembrane</keyword>
<evidence type="ECO:0000256" key="2">
    <source>
        <dbReference type="SAM" id="Phobius"/>
    </source>
</evidence>
<reference evidence="3 4" key="1">
    <citation type="submission" date="2018-03" db="EMBL/GenBank/DDBJ databases">
        <title>Genomic Encyclopedia of Archaeal and Bacterial Type Strains, Phase II (KMG-II): from individual species to whole genera.</title>
        <authorList>
            <person name="Goeker M."/>
        </authorList>
    </citation>
    <scope>NUCLEOTIDE SEQUENCE [LARGE SCALE GENOMIC DNA]</scope>
    <source>
        <strain evidence="3 4">DSM 44889</strain>
    </source>
</reference>
<gene>
    <name evidence="3" type="ORF">BXY45_118109</name>
</gene>
<keyword evidence="2" id="KW-0472">Membrane</keyword>